<evidence type="ECO:0000313" key="2">
    <source>
        <dbReference type="EMBL" id="CCH59837.1"/>
    </source>
</evidence>
<keyword evidence="3" id="KW-1185">Reference proteome</keyword>
<evidence type="ECO:0008006" key="4">
    <source>
        <dbReference type="Google" id="ProtNLM"/>
    </source>
</evidence>
<dbReference type="Pfam" id="PF05508">
    <property type="entry name" value="Ran-binding"/>
    <property type="match status" value="1"/>
</dbReference>
<dbReference type="InParanoid" id="I2H0D5"/>
<proteinExistence type="predicted"/>
<accession>I2H0D5</accession>
<dbReference type="OrthoDB" id="512915at2759"/>
<dbReference type="KEGG" id="tbl:TBLA_0C00150"/>
<organism evidence="2 3">
    <name type="scientific">Henningerozyma blattae (strain ATCC 34711 / CBS 6284 / DSM 70876 / NBRC 10599 / NRRL Y-10934 / UCD 77-7)</name>
    <name type="common">Yeast</name>
    <name type="synonym">Tetrapisispora blattae</name>
    <dbReference type="NCBI Taxonomy" id="1071380"/>
    <lineage>
        <taxon>Eukaryota</taxon>
        <taxon>Fungi</taxon>
        <taxon>Dikarya</taxon>
        <taxon>Ascomycota</taxon>
        <taxon>Saccharomycotina</taxon>
        <taxon>Saccharomycetes</taxon>
        <taxon>Saccharomycetales</taxon>
        <taxon>Saccharomycetaceae</taxon>
        <taxon>Henningerozyma</taxon>
    </lineage>
</organism>
<dbReference type="PANTHER" id="PTHR31010">
    <property type="entry name" value="RAN-SPECIFIC GTPASE-ACTIVATING PROTEIN 30-RELATED"/>
    <property type="match status" value="1"/>
</dbReference>
<dbReference type="GO" id="GO:0005634">
    <property type="term" value="C:nucleus"/>
    <property type="evidence" value="ECO:0007669"/>
    <property type="project" value="EnsemblFungi"/>
</dbReference>
<dbReference type="RefSeq" id="XP_004179356.1">
    <property type="nucleotide sequence ID" value="XM_004179308.1"/>
</dbReference>
<dbReference type="Proteomes" id="UP000002866">
    <property type="component" value="Chromosome 3"/>
</dbReference>
<sequence>MDELLVKAGSQAVSFAIKSGVSVATTYAISTITKIIKKDKDRINQSELTRIEILKSQLEARINIVSSAIDLIKLVAVRGNTNLDNTIKLTSSLKIELDTFDEKLSDLYNKKNGEEEDIITKIEQYIQDLLKRIEEITPFINLSLTTSGANLSTILPQNVSTNLLLNATSLINEANNKMKSNLHKLPIRVGPIFQLTLYSIFYNASNKSNNSNNSNIIWKEEIKRCNVSITQDPNEYIYKLNIIQNLNDDRYHEETDDEENKKQKIFIEIKDILKLFFSVSGRLLKLDDDNEDSPVLIVKFSKLNDKDTPKEDKTVEWYGLSVYDEFPDEIDNETDNEDKSLDSTKNRDTSQVKNRISLLEYLIRLVALQENDNNEILNIKDERLSLYLNDENINNSIKKVNNKQVIETTEQFKKLQL</sequence>
<dbReference type="PANTHER" id="PTHR31010:SF2">
    <property type="entry name" value="RAN-SPECIFIC GTPASE-ACTIVATING PROTEIN 30"/>
    <property type="match status" value="1"/>
</dbReference>
<gene>
    <name evidence="2" type="primary">TBLA0C00150</name>
    <name evidence="2" type="ORF">TBLA_0C00150</name>
</gene>
<dbReference type="eggNOG" id="ENOG502R7I3">
    <property type="taxonomic scope" value="Eukaryota"/>
</dbReference>
<dbReference type="GO" id="GO:0030695">
    <property type="term" value="F:GTPase regulator activity"/>
    <property type="evidence" value="ECO:0007669"/>
    <property type="project" value="EnsemblFungi"/>
</dbReference>
<evidence type="ECO:0000313" key="3">
    <source>
        <dbReference type="Proteomes" id="UP000002866"/>
    </source>
</evidence>
<dbReference type="EMBL" id="HE806318">
    <property type="protein sequence ID" value="CCH59837.1"/>
    <property type="molecule type" value="Genomic_DNA"/>
</dbReference>
<protein>
    <recommendedName>
        <fullName evidence="4">Ran-specific GTPase-activating protein 30</fullName>
    </recommendedName>
</protein>
<reference evidence="2 3" key="1">
    <citation type="journal article" date="2011" name="Proc. Natl. Acad. Sci. U.S.A.">
        <title>Evolutionary erosion of yeast sex chromosomes by mating-type switching accidents.</title>
        <authorList>
            <person name="Gordon J.L."/>
            <person name="Armisen D."/>
            <person name="Proux-Wera E."/>
            <person name="Oheigeartaigh S.S."/>
            <person name="Byrne K.P."/>
            <person name="Wolfe K.H."/>
        </authorList>
    </citation>
    <scope>NUCLEOTIDE SEQUENCE [LARGE SCALE GENOMIC DNA]</scope>
    <source>
        <strain evidence="3">ATCC 34711 / CBS 6284 / DSM 70876 / NBRC 10599 / NRRL Y-10934 / UCD 77-7</strain>
    </source>
</reference>
<dbReference type="AlphaFoldDB" id="I2H0D5"/>
<dbReference type="InterPro" id="IPR008812">
    <property type="entry name" value="Ran_GTP-bd-rel"/>
</dbReference>
<name>I2H0D5_HENB6</name>
<evidence type="ECO:0000256" key="1">
    <source>
        <dbReference type="SAM" id="MobiDB-lite"/>
    </source>
</evidence>
<dbReference type="OMA" id="QSMFFTA"/>
<feature type="compositionally biased region" description="Basic and acidic residues" evidence="1">
    <location>
        <begin position="337"/>
        <end position="347"/>
    </location>
</feature>
<dbReference type="HOGENOM" id="CLU_014536_0_0_1"/>
<dbReference type="GO" id="GO:0005737">
    <property type="term" value="C:cytoplasm"/>
    <property type="evidence" value="ECO:0007669"/>
    <property type="project" value="EnsemblFungi"/>
</dbReference>
<feature type="region of interest" description="Disordered" evidence="1">
    <location>
        <begin position="328"/>
        <end position="347"/>
    </location>
</feature>
<dbReference type="FunCoup" id="I2H0D5">
    <property type="interactions" value="18"/>
</dbReference>
<dbReference type="GeneID" id="14494914"/>